<evidence type="ECO:0000259" key="1">
    <source>
        <dbReference type="Pfam" id="PF19305"/>
    </source>
</evidence>
<dbReference type="InterPro" id="IPR036148">
    <property type="entry name" value="MmgE/PrpD_sf"/>
</dbReference>
<gene>
    <name evidence="2" type="ORF">SDC9_199450</name>
</gene>
<sequence>MRKIEVIVDPDITADFTKNPDRWTHRLVITMNDGMEYAGEVNFPYGDWQNPVDWDFMEGKFFGVTDGVIDRCQAEKLAANIRNLENIADINNLFAL</sequence>
<dbReference type="SUPFAM" id="SSF103378">
    <property type="entry name" value="2-methylcitrate dehydratase PrpD"/>
    <property type="match status" value="1"/>
</dbReference>
<dbReference type="InterPro" id="IPR045337">
    <property type="entry name" value="MmgE_PrpD_C"/>
</dbReference>
<protein>
    <recommendedName>
        <fullName evidence="1">MmgE/PrpD C-terminal domain-containing protein</fullName>
    </recommendedName>
</protein>
<feature type="domain" description="MmgE/PrpD C-terminal" evidence="1">
    <location>
        <begin position="1"/>
        <end position="85"/>
    </location>
</feature>
<dbReference type="EMBL" id="VSSQ01117288">
    <property type="protein sequence ID" value="MPN51801.1"/>
    <property type="molecule type" value="Genomic_DNA"/>
</dbReference>
<evidence type="ECO:0000313" key="2">
    <source>
        <dbReference type="EMBL" id="MPN51801.1"/>
    </source>
</evidence>
<proteinExistence type="predicted"/>
<dbReference type="Pfam" id="PF19305">
    <property type="entry name" value="MmgE_PrpD_C"/>
    <property type="match status" value="1"/>
</dbReference>
<dbReference type="PANTHER" id="PTHR16943:SF8">
    <property type="entry name" value="2-METHYLCITRATE DEHYDRATASE"/>
    <property type="match status" value="1"/>
</dbReference>
<organism evidence="2">
    <name type="scientific">bioreactor metagenome</name>
    <dbReference type="NCBI Taxonomy" id="1076179"/>
    <lineage>
        <taxon>unclassified sequences</taxon>
        <taxon>metagenomes</taxon>
        <taxon>ecological metagenomes</taxon>
    </lineage>
</organism>
<dbReference type="PANTHER" id="PTHR16943">
    <property type="entry name" value="2-METHYLCITRATE DEHYDRATASE-RELATED"/>
    <property type="match status" value="1"/>
</dbReference>
<name>A0A645IKJ8_9ZZZZ</name>
<dbReference type="InterPro" id="IPR005656">
    <property type="entry name" value="MmgE_PrpD"/>
</dbReference>
<dbReference type="AlphaFoldDB" id="A0A645IKJ8"/>
<reference evidence="2" key="1">
    <citation type="submission" date="2019-08" db="EMBL/GenBank/DDBJ databases">
        <authorList>
            <person name="Kucharzyk K."/>
            <person name="Murdoch R.W."/>
            <person name="Higgins S."/>
            <person name="Loffler F."/>
        </authorList>
    </citation>
    <scope>NUCLEOTIDE SEQUENCE</scope>
</reference>
<comment type="caution">
    <text evidence="2">The sequence shown here is derived from an EMBL/GenBank/DDBJ whole genome shotgun (WGS) entry which is preliminary data.</text>
</comment>
<accession>A0A645IKJ8</accession>
<dbReference type="GO" id="GO:0016829">
    <property type="term" value="F:lyase activity"/>
    <property type="evidence" value="ECO:0007669"/>
    <property type="project" value="InterPro"/>
</dbReference>